<sequence length="88" mass="10063">MKNVMRLLQILNYIFLILLIVASYNKVVDGFSLVALFAGTSIIILIVDVILRRAKKISDSSFVRNILLCVLNLVIIIPIIFYFMWVGF</sequence>
<dbReference type="PATRIC" id="fig|1229783.3.peg.1836"/>
<proteinExistence type="predicted"/>
<dbReference type="RefSeq" id="WP_009384169.1">
    <property type="nucleotide sequence ID" value="NZ_AMSQ01000016.1"/>
</dbReference>
<name>K9AKJ4_9STAP</name>
<dbReference type="STRING" id="1229783.C273_09141"/>
<evidence type="ECO:0000313" key="2">
    <source>
        <dbReference type="EMBL" id="EKU46601.1"/>
    </source>
</evidence>
<keyword evidence="1" id="KW-1133">Transmembrane helix</keyword>
<evidence type="ECO:0000256" key="1">
    <source>
        <dbReference type="SAM" id="Phobius"/>
    </source>
</evidence>
<dbReference type="Proteomes" id="UP000009885">
    <property type="component" value="Unassembled WGS sequence"/>
</dbReference>
<accession>K9AKJ4</accession>
<protein>
    <submittedName>
        <fullName evidence="2">Uncharacterized protein</fullName>
    </submittedName>
</protein>
<comment type="caution">
    <text evidence="2">The sequence shown here is derived from an EMBL/GenBank/DDBJ whole genome shotgun (WGS) entry which is preliminary data.</text>
</comment>
<feature type="transmembrane region" description="Helical" evidence="1">
    <location>
        <begin position="7"/>
        <end position="24"/>
    </location>
</feature>
<keyword evidence="3" id="KW-1185">Reference proteome</keyword>
<reference evidence="2 3" key="1">
    <citation type="journal article" date="2013" name="Genome Announc.">
        <title>Genome Sequence of Staphylococcus massiliensis Strain S46, Isolated from the Surface of Healthy Human Skin.</title>
        <authorList>
            <person name="Srivastav R."/>
            <person name="Singh A."/>
            <person name="Jangir P.K."/>
            <person name="Kumari C."/>
            <person name="Muduli S."/>
            <person name="Sharma R."/>
        </authorList>
    </citation>
    <scope>NUCLEOTIDE SEQUENCE [LARGE SCALE GENOMIC DNA]</scope>
    <source>
        <strain evidence="2 3">S46</strain>
    </source>
</reference>
<keyword evidence="1" id="KW-0812">Transmembrane</keyword>
<organism evidence="2 3">
    <name type="scientific">Staphylococcus massiliensis S46</name>
    <dbReference type="NCBI Taxonomy" id="1229783"/>
    <lineage>
        <taxon>Bacteria</taxon>
        <taxon>Bacillati</taxon>
        <taxon>Bacillota</taxon>
        <taxon>Bacilli</taxon>
        <taxon>Bacillales</taxon>
        <taxon>Staphylococcaceae</taxon>
        <taxon>Staphylococcus</taxon>
    </lineage>
</organism>
<evidence type="ECO:0000313" key="3">
    <source>
        <dbReference type="Proteomes" id="UP000009885"/>
    </source>
</evidence>
<dbReference type="EMBL" id="AMSQ01000016">
    <property type="protein sequence ID" value="EKU46601.1"/>
    <property type="molecule type" value="Genomic_DNA"/>
</dbReference>
<dbReference type="AlphaFoldDB" id="K9AKJ4"/>
<gene>
    <name evidence="2" type="ORF">C273_09141</name>
</gene>
<feature type="transmembrane region" description="Helical" evidence="1">
    <location>
        <begin position="30"/>
        <end position="51"/>
    </location>
</feature>
<keyword evidence="1" id="KW-0472">Membrane</keyword>
<feature type="transmembrane region" description="Helical" evidence="1">
    <location>
        <begin position="63"/>
        <end position="85"/>
    </location>
</feature>